<feature type="coiled-coil region" evidence="1">
    <location>
        <begin position="93"/>
        <end position="165"/>
    </location>
</feature>
<evidence type="ECO:0000313" key="4">
    <source>
        <dbReference type="EMBL" id="CAA7057272.1"/>
    </source>
</evidence>
<evidence type="ECO:0000313" key="5">
    <source>
        <dbReference type="Proteomes" id="UP000467841"/>
    </source>
</evidence>
<evidence type="ECO:0000256" key="2">
    <source>
        <dbReference type="SAM" id="MobiDB-lite"/>
    </source>
</evidence>
<feature type="region of interest" description="Disordered" evidence="2">
    <location>
        <begin position="168"/>
        <end position="191"/>
    </location>
</feature>
<sequence length="358" mass="40117">MDLGGLVSGLVSSLVYIMTRPLFLCISACVFCLRTALVTAFVSTDMVSSAIWFNLSMIWRAVWGTIWGSILLFTFPIRFFASIPRERLLEETIHELRYKVESLEWNRKEIEETLRKAIKEYRVMESELDEIEDEHDVAISRIEKLEAELQKLKEENLHLKEIQGKEYRSMKGKAKPEEEPEPSEISHILPKPKNIPYGSKGGKSEFRSVKSPLYPFAKSTIPEEGELTPRILGLERDIAVSRSVFSAMLALVVGVVLYGAKEKELCTPLIGALFTVVGISLRSVVQFFSTVKNKPALDAVALMSLNWFIVGTLTYPTLPRLARVVVPRVFSTAGSVLSLLGTSSVPSPPLQEFVDYVG</sequence>
<keyword evidence="3" id="KW-0812">Transmembrane</keyword>
<feature type="compositionally biased region" description="Basic and acidic residues" evidence="2">
    <location>
        <begin position="168"/>
        <end position="177"/>
    </location>
</feature>
<keyword evidence="3" id="KW-0472">Membrane</keyword>
<reference evidence="4" key="1">
    <citation type="submission" date="2020-01" db="EMBL/GenBank/DDBJ databases">
        <authorList>
            <person name="Mishra B."/>
        </authorList>
    </citation>
    <scope>NUCLEOTIDE SEQUENCE [LARGE SCALE GENOMIC DNA]</scope>
</reference>
<evidence type="ECO:0000256" key="1">
    <source>
        <dbReference type="SAM" id="Coils"/>
    </source>
</evidence>
<gene>
    <name evidence="4" type="ORF">MERR_LOCUS44508</name>
</gene>
<proteinExistence type="predicted"/>
<feature type="transmembrane region" description="Helical" evidence="3">
    <location>
        <begin position="239"/>
        <end position="259"/>
    </location>
</feature>
<dbReference type="PANTHER" id="PTHR36073">
    <property type="match status" value="1"/>
</dbReference>
<feature type="transmembrane region" description="Helical" evidence="3">
    <location>
        <begin position="21"/>
        <end position="42"/>
    </location>
</feature>
<keyword evidence="5" id="KW-1185">Reference proteome</keyword>
<accession>A0A6D2LBC1</accession>
<feature type="transmembrane region" description="Helical" evidence="3">
    <location>
        <begin position="265"/>
        <end position="285"/>
    </location>
</feature>
<protein>
    <submittedName>
        <fullName evidence="4">Uncharacterized protein</fullName>
    </submittedName>
</protein>
<dbReference type="AlphaFoldDB" id="A0A6D2LBC1"/>
<keyword evidence="3" id="KW-1133">Transmembrane helix</keyword>
<feature type="transmembrane region" description="Helical" evidence="3">
    <location>
        <begin position="62"/>
        <end position="81"/>
    </location>
</feature>
<dbReference type="EMBL" id="CACVBM020001684">
    <property type="protein sequence ID" value="CAA7057272.1"/>
    <property type="molecule type" value="Genomic_DNA"/>
</dbReference>
<dbReference type="OrthoDB" id="1937632at2759"/>
<name>A0A6D2LBC1_9BRAS</name>
<organism evidence="4 5">
    <name type="scientific">Microthlaspi erraticum</name>
    <dbReference type="NCBI Taxonomy" id="1685480"/>
    <lineage>
        <taxon>Eukaryota</taxon>
        <taxon>Viridiplantae</taxon>
        <taxon>Streptophyta</taxon>
        <taxon>Embryophyta</taxon>
        <taxon>Tracheophyta</taxon>
        <taxon>Spermatophyta</taxon>
        <taxon>Magnoliopsida</taxon>
        <taxon>eudicotyledons</taxon>
        <taxon>Gunneridae</taxon>
        <taxon>Pentapetalae</taxon>
        <taxon>rosids</taxon>
        <taxon>malvids</taxon>
        <taxon>Brassicales</taxon>
        <taxon>Brassicaceae</taxon>
        <taxon>Coluteocarpeae</taxon>
        <taxon>Microthlaspi</taxon>
    </lineage>
</organism>
<keyword evidence="1" id="KW-0175">Coiled coil</keyword>
<dbReference type="PANTHER" id="PTHR36073:SF1">
    <property type="entry name" value="OS01G0962100 PROTEIN"/>
    <property type="match status" value="1"/>
</dbReference>
<comment type="caution">
    <text evidence="4">The sequence shown here is derived from an EMBL/GenBank/DDBJ whole genome shotgun (WGS) entry which is preliminary data.</text>
</comment>
<evidence type="ECO:0000256" key="3">
    <source>
        <dbReference type="SAM" id="Phobius"/>
    </source>
</evidence>
<dbReference type="Proteomes" id="UP000467841">
    <property type="component" value="Unassembled WGS sequence"/>
</dbReference>